<organism evidence="2 3">
    <name type="scientific">Desulfamplus magnetovallimortis</name>
    <dbReference type="NCBI Taxonomy" id="1246637"/>
    <lineage>
        <taxon>Bacteria</taxon>
        <taxon>Pseudomonadati</taxon>
        <taxon>Thermodesulfobacteriota</taxon>
        <taxon>Desulfobacteria</taxon>
        <taxon>Desulfobacterales</taxon>
        <taxon>Desulfobacteraceae</taxon>
        <taxon>Desulfamplus</taxon>
    </lineage>
</organism>
<keyword evidence="1" id="KW-1133">Transmembrane helix</keyword>
<feature type="transmembrane region" description="Helical" evidence="1">
    <location>
        <begin position="12"/>
        <end position="32"/>
    </location>
</feature>
<accession>A0A1W1H917</accession>
<name>A0A1W1H917_9BACT</name>
<reference evidence="2 3" key="1">
    <citation type="submission" date="2017-03" db="EMBL/GenBank/DDBJ databases">
        <authorList>
            <person name="Afonso C.L."/>
            <person name="Miller P.J."/>
            <person name="Scott M.A."/>
            <person name="Spackman E."/>
            <person name="Goraichik I."/>
            <person name="Dimitrov K.M."/>
            <person name="Suarez D.L."/>
            <person name="Swayne D.E."/>
        </authorList>
    </citation>
    <scope>NUCLEOTIDE SEQUENCE [LARGE SCALE GENOMIC DNA]</scope>
    <source>
        <strain evidence="2">PRJEB14757</strain>
    </source>
</reference>
<gene>
    <name evidence="2" type="ORF">MTBBW1_1670006</name>
</gene>
<dbReference type="EMBL" id="FWEV01000076">
    <property type="protein sequence ID" value="SLM28990.1"/>
    <property type="molecule type" value="Genomic_DNA"/>
</dbReference>
<evidence type="ECO:0000313" key="2">
    <source>
        <dbReference type="EMBL" id="SLM28990.1"/>
    </source>
</evidence>
<evidence type="ECO:0000313" key="3">
    <source>
        <dbReference type="Proteomes" id="UP000191931"/>
    </source>
</evidence>
<dbReference type="RefSeq" id="WP_080805605.1">
    <property type="nucleotide sequence ID" value="NZ_LT828551.1"/>
</dbReference>
<keyword evidence="1" id="KW-0812">Transmembrane</keyword>
<sequence>MTEAKQFIQNYTVPIAMFFIFSSILAYLVHLAFQSGGWMYLLLLIAIIPANIVYRLVKVLFCGQKLIIENNKIIRIKHRFEEEHSGEIAKTLSEIVLYKDGDIRSYRFKFDDEENMMIQVSPAVYKQREELERILEPFVLNGDIPVRDDFWR</sequence>
<keyword evidence="1" id="KW-0472">Membrane</keyword>
<dbReference type="Proteomes" id="UP000191931">
    <property type="component" value="Unassembled WGS sequence"/>
</dbReference>
<keyword evidence="3" id="KW-1185">Reference proteome</keyword>
<dbReference type="STRING" id="1246637.MTBBW1_1670006"/>
<evidence type="ECO:0000256" key="1">
    <source>
        <dbReference type="SAM" id="Phobius"/>
    </source>
</evidence>
<proteinExistence type="predicted"/>
<protein>
    <submittedName>
        <fullName evidence="2">Uncharacterized protein</fullName>
    </submittedName>
</protein>
<dbReference type="AlphaFoldDB" id="A0A1W1H917"/>
<feature type="transmembrane region" description="Helical" evidence="1">
    <location>
        <begin position="38"/>
        <end position="57"/>
    </location>
</feature>